<feature type="compositionally biased region" description="Low complexity" evidence="4">
    <location>
        <begin position="794"/>
        <end position="808"/>
    </location>
</feature>
<feature type="compositionally biased region" description="Basic and acidic residues" evidence="4">
    <location>
        <begin position="102"/>
        <end position="121"/>
    </location>
</feature>
<feature type="compositionally biased region" description="Polar residues" evidence="4">
    <location>
        <begin position="74"/>
        <end position="93"/>
    </location>
</feature>
<evidence type="ECO:0000313" key="5">
    <source>
        <dbReference type="EMBL" id="KXJ88674.1"/>
    </source>
</evidence>
<dbReference type="PANTHER" id="PTHR14221:SF0">
    <property type="entry name" value="WD REPEAT-CONTAINING PROTEIN 44"/>
    <property type="match status" value="1"/>
</dbReference>
<accession>A0A136IUD9</accession>
<feature type="repeat" description="WD" evidence="3">
    <location>
        <begin position="371"/>
        <end position="411"/>
    </location>
</feature>
<reference evidence="6" key="1">
    <citation type="submission" date="2016-02" db="EMBL/GenBank/DDBJ databases">
        <title>Draft genome sequence of Microdochium bolleyi, a fungal endophyte of beachgrass.</title>
        <authorList>
            <consortium name="DOE Joint Genome Institute"/>
            <person name="David A.S."/>
            <person name="May G."/>
            <person name="Haridas S."/>
            <person name="Lim J."/>
            <person name="Wang M."/>
            <person name="Labutti K."/>
            <person name="Lipzen A."/>
            <person name="Barry K."/>
            <person name="Grigoriev I.V."/>
        </authorList>
    </citation>
    <scope>NUCLEOTIDE SEQUENCE [LARGE SCALE GENOMIC DNA]</scope>
    <source>
        <strain evidence="6">J235TASD1</strain>
    </source>
</reference>
<dbReference type="Proteomes" id="UP000070501">
    <property type="component" value="Unassembled WGS sequence"/>
</dbReference>
<sequence length="1105" mass="119737">MASPTLSPDAADDLLHRDLHHRAPRPSRDSSSSPVRGRSIGTASVLPHSGSHHNLQSLHSRTSRTSPFPPPSIKTATTSPSRAENGTSISTAATKKLSVKIPRRETGTPKDKDRDARDHKPAAPGHGAPPSSSPTTTELSSGIDPLSQHIFARTNTEKTLATRLRTPARPDSPANDGLPRPSADLSAKQTVSHPEQSKDKKKPGFLSRLSMIGGGGSKKRDDDSADDNDSEIGSERRIEGADAMAFTSDINASGYIPRHKEPPRYVRMRAHHKKDREFHRLFLAQDLRGAERVEGKSDKAHSRGAIWTMEFSKDGRYLATGGQDRIVRIWAILATPGDRRAYEANESQSDTQGHNQRLSAPVFSSEPLQEFSGHTGDILDLSWSKNNFLLSSSMDKTVKLWHMSRPECLCTFKHKDFVTSIAFHPRDDRFFLAGSLDATLRLWSIPDKSVAYSTQLNDLITAVAFSPDGTTSIAGCLHGVCMFYDTTKLTMQTQIHVRSSRGKNAKGSKITGIRTRQYVDERTGVRTVRVLITSNDSRIRLYDLKDKTLVAKFKGLENPCSQIRANFSDDGKYIVCGSEDRRVFIWSAAVDEADKDDKRPCEFFEAHGGVVMAAICAPKETRMLLQTSHDPVYTLCNPPPVTLLSREEEERSTIADDAQSEAASTRKKPEETPAFLARSTHDDGNIIVTTDRTGAIKVFRQDCAFAKRRQAQDNWDTTSAFSKKLGKDALLARNGSIRTRTSGGGGGGHHSRRSSIVQSRRGSLVQAMPPGLSPEQINTWRSGIEGGHPHTLPRSRPVSISVSTPTPSERSVSPSKTGRIPLAAASSTNLASSARRELYANSTPTTPLSPTASFIQPVRGRTKNDAAAVPAVPPPPSFSMLSADEDEGKDNVLNLDAAGASYSFWNLNRWRHMGGGLRGLGAAHSQSTGVLPPPREEPTKTAETGTSAPNPDLLGPGGSQVDRRGSDDRSPMSASPERKSGEGRESPGKRLRDKFPTFSIPTTTITRSSEDQGGGASSPSGGRPSPFSEDSHGAQQQLGVPGMAELRQDSVVSRLSAELTSDDGGDGDGDEMACTKCGSREFKVKKVGGKQRFMCGKCGRMVNSG</sequence>
<dbReference type="Gene3D" id="2.130.10.10">
    <property type="entry name" value="YVTN repeat-like/Quinoprotein amine dehydrogenase"/>
    <property type="match status" value="1"/>
</dbReference>
<feature type="region of interest" description="Disordered" evidence="4">
    <location>
        <begin position="732"/>
        <end position="820"/>
    </location>
</feature>
<evidence type="ECO:0000256" key="2">
    <source>
        <dbReference type="ARBA" id="ARBA00022737"/>
    </source>
</evidence>
<evidence type="ECO:0000256" key="1">
    <source>
        <dbReference type="ARBA" id="ARBA00022574"/>
    </source>
</evidence>
<dbReference type="InterPro" id="IPR036322">
    <property type="entry name" value="WD40_repeat_dom_sf"/>
</dbReference>
<evidence type="ECO:0000256" key="4">
    <source>
        <dbReference type="SAM" id="MobiDB-lite"/>
    </source>
</evidence>
<feature type="compositionally biased region" description="Acidic residues" evidence="4">
    <location>
        <begin position="223"/>
        <end position="232"/>
    </location>
</feature>
<feature type="region of interest" description="Disordered" evidence="4">
    <location>
        <begin position="920"/>
        <end position="1043"/>
    </location>
</feature>
<dbReference type="EMBL" id="KQ964257">
    <property type="protein sequence ID" value="KXJ88674.1"/>
    <property type="molecule type" value="Genomic_DNA"/>
</dbReference>
<feature type="repeat" description="WD" evidence="3">
    <location>
        <begin position="567"/>
        <end position="587"/>
    </location>
</feature>
<feature type="region of interest" description="Disordered" evidence="4">
    <location>
        <begin position="647"/>
        <end position="679"/>
    </location>
</feature>
<dbReference type="SMART" id="SM00320">
    <property type="entry name" value="WD40"/>
    <property type="match status" value="5"/>
</dbReference>
<dbReference type="PANTHER" id="PTHR14221">
    <property type="entry name" value="WD REPEAT DOMAIN 44"/>
    <property type="match status" value="1"/>
</dbReference>
<dbReference type="Pfam" id="PF00400">
    <property type="entry name" value="WD40"/>
    <property type="match status" value="4"/>
</dbReference>
<dbReference type="PROSITE" id="PS50294">
    <property type="entry name" value="WD_REPEATS_REGION"/>
    <property type="match status" value="3"/>
</dbReference>
<dbReference type="CDD" id="cd00200">
    <property type="entry name" value="WD40"/>
    <property type="match status" value="1"/>
</dbReference>
<feature type="region of interest" description="Disordered" evidence="4">
    <location>
        <begin position="1"/>
        <end position="244"/>
    </location>
</feature>
<dbReference type="AlphaFoldDB" id="A0A136IUD9"/>
<dbReference type="PRINTS" id="PR00320">
    <property type="entry name" value="GPROTEINBRPT"/>
</dbReference>
<dbReference type="STRING" id="196109.A0A136IUD9"/>
<organism evidence="5 6">
    <name type="scientific">Microdochium bolleyi</name>
    <dbReference type="NCBI Taxonomy" id="196109"/>
    <lineage>
        <taxon>Eukaryota</taxon>
        <taxon>Fungi</taxon>
        <taxon>Dikarya</taxon>
        <taxon>Ascomycota</taxon>
        <taxon>Pezizomycotina</taxon>
        <taxon>Sordariomycetes</taxon>
        <taxon>Xylariomycetidae</taxon>
        <taxon>Xylariales</taxon>
        <taxon>Microdochiaceae</taxon>
        <taxon>Microdochium</taxon>
    </lineage>
</organism>
<dbReference type="InterPro" id="IPR020472">
    <property type="entry name" value="WD40_PAC1"/>
</dbReference>
<dbReference type="InterPro" id="IPR015943">
    <property type="entry name" value="WD40/YVTN_repeat-like_dom_sf"/>
</dbReference>
<feature type="compositionally biased region" description="Low complexity" evidence="4">
    <location>
        <begin position="1017"/>
        <end position="1028"/>
    </location>
</feature>
<keyword evidence="2" id="KW-0677">Repeat</keyword>
<keyword evidence="1 3" id="KW-0853">WD repeat</keyword>
<feature type="repeat" description="WD" evidence="3">
    <location>
        <begin position="411"/>
        <end position="453"/>
    </location>
</feature>
<dbReference type="InParanoid" id="A0A136IUD9"/>
<proteinExistence type="predicted"/>
<dbReference type="SUPFAM" id="SSF50978">
    <property type="entry name" value="WD40 repeat-like"/>
    <property type="match status" value="1"/>
</dbReference>
<feature type="repeat" description="WD" evidence="3">
    <location>
        <begin position="299"/>
        <end position="330"/>
    </location>
</feature>
<evidence type="ECO:0000256" key="3">
    <source>
        <dbReference type="PROSITE-ProRule" id="PRU00221"/>
    </source>
</evidence>
<evidence type="ECO:0000313" key="6">
    <source>
        <dbReference type="Proteomes" id="UP000070501"/>
    </source>
</evidence>
<feature type="region of interest" description="Disordered" evidence="4">
    <location>
        <begin position="861"/>
        <end position="884"/>
    </location>
</feature>
<dbReference type="OrthoDB" id="1932312at2759"/>
<dbReference type="InterPro" id="IPR001680">
    <property type="entry name" value="WD40_rpt"/>
</dbReference>
<feature type="compositionally biased region" description="Low complexity" evidence="4">
    <location>
        <begin position="996"/>
        <end position="1007"/>
    </location>
</feature>
<feature type="compositionally biased region" description="Basic and acidic residues" evidence="4">
    <location>
        <begin position="961"/>
        <end position="995"/>
    </location>
</feature>
<feature type="compositionally biased region" description="Low complexity" evidence="4">
    <location>
        <begin position="29"/>
        <end position="39"/>
    </location>
</feature>
<protein>
    <submittedName>
        <fullName evidence="5">WD40-repeat-containing domain protein</fullName>
    </submittedName>
</protein>
<dbReference type="InterPro" id="IPR040324">
    <property type="entry name" value="WDR44/Dgr2"/>
</dbReference>
<keyword evidence="6" id="KW-1185">Reference proteome</keyword>
<feature type="compositionally biased region" description="Low complexity" evidence="4">
    <location>
        <begin position="122"/>
        <end position="142"/>
    </location>
</feature>
<dbReference type="PROSITE" id="PS50082">
    <property type="entry name" value="WD_REPEATS_2"/>
    <property type="match status" value="4"/>
</dbReference>
<gene>
    <name evidence="5" type="ORF">Micbo1qcDRAFT_235576</name>
</gene>
<name>A0A136IUD9_9PEZI</name>